<evidence type="ECO:0000313" key="1">
    <source>
        <dbReference type="EMBL" id="GEP58170.1"/>
    </source>
</evidence>
<dbReference type="RefSeq" id="WP_147153156.1">
    <property type="nucleotide sequence ID" value="NZ_BKAJ01000095.1"/>
</dbReference>
<sequence>MPLYGTLDITQNAKALPTLGNLDTEAWTLPKAEMLQLLIEVPRSTTDGLLPKAMHPALPSYVILAVTRYSESPVGPFNLAVLRLGSRAGAHPRGFLLGAVASTVAAAKELRGRWGLPVEAGEVKFLRRHDRVMGTVAKGGKTILDCALVDPQPVAGTDVQYINWVTAANAPLDGQTQPMLIQVDPKYTFYKAERGKPQVSAFDAAAWNAGAITLADPIVGTCCTVDTDLPRIRFVMDPLKPVFQGTRRIRESRADE</sequence>
<dbReference type="Pfam" id="PF06314">
    <property type="entry name" value="ADC"/>
    <property type="match status" value="1"/>
</dbReference>
<name>A0A512NGU5_9HYPH</name>
<organism evidence="1 2">
    <name type="scientific">Reyranella soli</name>
    <dbReference type="NCBI Taxonomy" id="1230389"/>
    <lineage>
        <taxon>Bacteria</taxon>
        <taxon>Pseudomonadati</taxon>
        <taxon>Pseudomonadota</taxon>
        <taxon>Alphaproteobacteria</taxon>
        <taxon>Hyphomicrobiales</taxon>
        <taxon>Reyranellaceae</taxon>
        <taxon>Reyranella</taxon>
    </lineage>
</organism>
<evidence type="ECO:0008006" key="3">
    <source>
        <dbReference type="Google" id="ProtNLM"/>
    </source>
</evidence>
<dbReference type="InterPro" id="IPR023375">
    <property type="entry name" value="ADC_dom_sf"/>
</dbReference>
<dbReference type="EMBL" id="BKAJ01000095">
    <property type="protein sequence ID" value="GEP58170.1"/>
    <property type="molecule type" value="Genomic_DNA"/>
</dbReference>
<accession>A0A512NGU5</accession>
<reference evidence="1 2" key="1">
    <citation type="submission" date="2019-07" db="EMBL/GenBank/DDBJ databases">
        <title>Whole genome shotgun sequence of Reyranella soli NBRC 108950.</title>
        <authorList>
            <person name="Hosoyama A."/>
            <person name="Uohara A."/>
            <person name="Ohji S."/>
            <person name="Ichikawa N."/>
        </authorList>
    </citation>
    <scope>NUCLEOTIDE SEQUENCE [LARGE SCALE GENOMIC DNA]</scope>
    <source>
        <strain evidence="1 2">NBRC 108950</strain>
    </source>
</reference>
<dbReference type="AlphaFoldDB" id="A0A512NGU5"/>
<keyword evidence="2" id="KW-1185">Reference proteome</keyword>
<dbReference type="SUPFAM" id="SSF160104">
    <property type="entry name" value="Acetoacetate decarboxylase-like"/>
    <property type="match status" value="1"/>
</dbReference>
<dbReference type="GO" id="GO:0016829">
    <property type="term" value="F:lyase activity"/>
    <property type="evidence" value="ECO:0007669"/>
    <property type="project" value="InterPro"/>
</dbReference>
<dbReference type="InterPro" id="IPR010451">
    <property type="entry name" value="Acetoacetate_decarboxylase"/>
</dbReference>
<dbReference type="OrthoDB" id="4107969at2"/>
<dbReference type="Proteomes" id="UP000321058">
    <property type="component" value="Unassembled WGS sequence"/>
</dbReference>
<proteinExistence type="predicted"/>
<protein>
    <recommendedName>
        <fullName evidence="3">Acetoacetate decarboxylase</fullName>
    </recommendedName>
</protein>
<comment type="caution">
    <text evidence="1">The sequence shown here is derived from an EMBL/GenBank/DDBJ whole genome shotgun (WGS) entry which is preliminary data.</text>
</comment>
<dbReference type="Gene3D" id="2.40.400.10">
    <property type="entry name" value="Acetoacetate decarboxylase-like"/>
    <property type="match status" value="1"/>
</dbReference>
<evidence type="ECO:0000313" key="2">
    <source>
        <dbReference type="Proteomes" id="UP000321058"/>
    </source>
</evidence>
<gene>
    <name evidence="1" type="ORF">RSO01_53360</name>
</gene>